<evidence type="ECO:0000256" key="3">
    <source>
        <dbReference type="SAM" id="MobiDB-lite"/>
    </source>
</evidence>
<gene>
    <name evidence="5" type="ORF">SAMN04488557_0732</name>
</gene>
<evidence type="ECO:0000259" key="4">
    <source>
        <dbReference type="PROSITE" id="PS51635"/>
    </source>
</evidence>
<name>A0A1I7MY31_9HYPH</name>
<keyword evidence="1 2" id="KW-0443">Lipid metabolism</keyword>
<dbReference type="Pfam" id="PF01734">
    <property type="entry name" value="Patatin"/>
    <property type="match status" value="1"/>
</dbReference>
<dbReference type="GO" id="GO:0016787">
    <property type="term" value="F:hydrolase activity"/>
    <property type="evidence" value="ECO:0007669"/>
    <property type="project" value="UniProtKB-UniRule"/>
</dbReference>
<protein>
    <submittedName>
        <fullName evidence="5">Patatin-like phospholipase</fullName>
    </submittedName>
</protein>
<dbReference type="PROSITE" id="PS51635">
    <property type="entry name" value="PNPLA"/>
    <property type="match status" value="1"/>
</dbReference>
<reference evidence="6" key="1">
    <citation type="submission" date="2016-10" db="EMBL/GenBank/DDBJ databases">
        <authorList>
            <person name="Varghese N."/>
            <person name="Submissions S."/>
        </authorList>
    </citation>
    <scope>NUCLEOTIDE SEQUENCE [LARGE SCALE GENOMIC DNA]</scope>
    <source>
        <strain evidence="6">DSM 1565</strain>
    </source>
</reference>
<feature type="domain" description="PNPLA" evidence="4">
    <location>
        <begin position="78"/>
        <end position="270"/>
    </location>
</feature>
<evidence type="ECO:0000256" key="2">
    <source>
        <dbReference type="PROSITE-ProRule" id="PRU01161"/>
    </source>
</evidence>
<dbReference type="RefSeq" id="WP_244531047.1">
    <property type="nucleotide sequence ID" value="NZ_FPCH01000001.1"/>
</dbReference>
<dbReference type="Gene3D" id="3.40.1090.10">
    <property type="entry name" value="Cytosolic phospholipase A2 catalytic domain"/>
    <property type="match status" value="1"/>
</dbReference>
<dbReference type="InterPro" id="IPR016035">
    <property type="entry name" value="Acyl_Trfase/lysoPLipase"/>
</dbReference>
<dbReference type="GO" id="GO:0016042">
    <property type="term" value="P:lipid catabolic process"/>
    <property type="evidence" value="ECO:0007669"/>
    <property type="project" value="UniProtKB-UniRule"/>
</dbReference>
<evidence type="ECO:0000313" key="5">
    <source>
        <dbReference type="EMBL" id="SFV27321.1"/>
    </source>
</evidence>
<dbReference type="AlphaFoldDB" id="A0A1I7MY31"/>
<dbReference type="Proteomes" id="UP000199423">
    <property type="component" value="Unassembled WGS sequence"/>
</dbReference>
<evidence type="ECO:0000313" key="6">
    <source>
        <dbReference type="Proteomes" id="UP000199423"/>
    </source>
</evidence>
<sequence length="409" mass="43985">MLIAALAVSGCAATIQRNGITSAKLAEVAEVPGMPGVRFWADEVPRNPLAEIRRRTAHMPPVGLTAKTRNGRKVIDTLALSGGGSDGAFGAGVLAGWTKRGDRPEFQVVTGVSAGAIIAPFAFLGPSEDEKLRVIWTQYKQDQVVTPEILSGLFGGPALASTAPLQDLIAQYIDRQFLDRVAAQYKRGRVLLVLTTNLDAQRPVVWNMGEIALNRRPEATELFRRVILASSAIPAAFPPVKIEVQADGKSYDELHVDGGTTREVFVSPVEAPLAAFDSLYSTPPIRRYFIIKNGKATPVQEVVKPTTLQIAARSISTLIKSQNQGELYKIYRVAHDGGADFNFMAVPPSFDLQTKEIYDPRYQAALYAEGFAEGRRNVWLKSPPGQAPAPSIAPPANELSSSVAPAGSG</sequence>
<feature type="region of interest" description="Disordered" evidence="3">
    <location>
        <begin position="382"/>
        <end position="409"/>
    </location>
</feature>
<feature type="short sequence motif" description="DGA/G" evidence="2">
    <location>
        <begin position="257"/>
        <end position="259"/>
    </location>
</feature>
<dbReference type="EMBL" id="FPCH01000001">
    <property type="protein sequence ID" value="SFV27321.1"/>
    <property type="molecule type" value="Genomic_DNA"/>
</dbReference>
<accession>A0A1I7MY31</accession>
<feature type="active site" description="Nucleophile" evidence="2">
    <location>
        <position position="113"/>
    </location>
</feature>
<dbReference type="InterPro" id="IPR002641">
    <property type="entry name" value="PNPLA_dom"/>
</dbReference>
<proteinExistence type="predicted"/>
<feature type="active site" description="Proton acceptor" evidence="2">
    <location>
        <position position="257"/>
    </location>
</feature>
<dbReference type="STRING" id="51670.SAMN04488557_0732"/>
<keyword evidence="6" id="KW-1185">Reference proteome</keyword>
<keyword evidence="2" id="KW-0442">Lipid degradation</keyword>
<evidence type="ECO:0000256" key="1">
    <source>
        <dbReference type="ARBA" id="ARBA00023098"/>
    </source>
</evidence>
<organism evidence="5 6">
    <name type="scientific">Hyphomicrobium facile</name>
    <dbReference type="NCBI Taxonomy" id="51670"/>
    <lineage>
        <taxon>Bacteria</taxon>
        <taxon>Pseudomonadati</taxon>
        <taxon>Pseudomonadota</taxon>
        <taxon>Alphaproteobacteria</taxon>
        <taxon>Hyphomicrobiales</taxon>
        <taxon>Hyphomicrobiaceae</taxon>
        <taxon>Hyphomicrobium</taxon>
    </lineage>
</organism>
<dbReference type="SUPFAM" id="SSF52151">
    <property type="entry name" value="FabD/lysophospholipase-like"/>
    <property type="match status" value="1"/>
</dbReference>
<feature type="short sequence motif" description="GXSXG" evidence="2">
    <location>
        <begin position="111"/>
        <end position="115"/>
    </location>
</feature>
<keyword evidence="2" id="KW-0378">Hydrolase</keyword>
<feature type="short sequence motif" description="GXGXXG" evidence="2">
    <location>
        <begin position="82"/>
        <end position="87"/>
    </location>
</feature>